<dbReference type="OrthoDB" id="1738954at2759"/>
<dbReference type="InterPro" id="IPR003533">
    <property type="entry name" value="Doublecortin_dom"/>
</dbReference>
<reference evidence="4" key="1">
    <citation type="submission" date="2017-01" db="EMBL/GenBank/DDBJ databases">
        <title>Comparative genomics of anhydrobiosis in the tardigrade Hypsibius dujardini.</title>
        <authorList>
            <person name="Yoshida Y."/>
            <person name="Koutsovoulos G."/>
            <person name="Laetsch D."/>
            <person name="Stevens L."/>
            <person name="Kumar S."/>
            <person name="Horikawa D."/>
            <person name="Ishino K."/>
            <person name="Komine S."/>
            <person name="Tomita M."/>
            <person name="Blaxter M."/>
            <person name="Arakawa K."/>
        </authorList>
    </citation>
    <scope>NUCLEOTIDE SEQUENCE [LARGE SCALE GENOMIC DNA]</scope>
    <source>
        <strain evidence="4">Z151</strain>
    </source>
</reference>
<organism evidence="3 4">
    <name type="scientific">Hypsibius exemplaris</name>
    <name type="common">Freshwater tardigrade</name>
    <dbReference type="NCBI Taxonomy" id="2072580"/>
    <lineage>
        <taxon>Eukaryota</taxon>
        <taxon>Metazoa</taxon>
        <taxon>Ecdysozoa</taxon>
        <taxon>Tardigrada</taxon>
        <taxon>Eutardigrada</taxon>
        <taxon>Parachela</taxon>
        <taxon>Hypsibioidea</taxon>
        <taxon>Hypsibiidae</taxon>
        <taxon>Hypsibius</taxon>
    </lineage>
</organism>
<dbReference type="SMART" id="SM00537">
    <property type="entry name" value="DCX"/>
    <property type="match status" value="1"/>
</dbReference>
<feature type="compositionally biased region" description="Basic and acidic residues" evidence="1">
    <location>
        <begin position="533"/>
        <end position="553"/>
    </location>
</feature>
<feature type="compositionally biased region" description="Basic and acidic residues" evidence="1">
    <location>
        <begin position="468"/>
        <end position="491"/>
    </location>
</feature>
<dbReference type="GO" id="GO:0005815">
    <property type="term" value="C:microtubule organizing center"/>
    <property type="evidence" value="ECO:0007669"/>
    <property type="project" value="TreeGrafter"/>
</dbReference>
<dbReference type="Gene3D" id="3.10.20.230">
    <property type="entry name" value="Doublecortin domain"/>
    <property type="match status" value="1"/>
</dbReference>
<dbReference type="SUPFAM" id="SSF89837">
    <property type="entry name" value="Doublecortin (DC)"/>
    <property type="match status" value="2"/>
</dbReference>
<gene>
    <name evidence="3" type="ORF">BV898_05204</name>
</gene>
<dbReference type="InterPro" id="IPR036572">
    <property type="entry name" value="Doublecortin_dom_sf"/>
</dbReference>
<feature type="compositionally biased region" description="Basic and acidic residues" evidence="1">
    <location>
        <begin position="320"/>
        <end position="341"/>
    </location>
</feature>
<dbReference type="EMBL" id="MTYJ01000027">
    <property type="protein sequence ID" value="OQV20862.1"/>
    <property type="molecule type" value="Genomic_DNA"/>
</dbReference>
<dbReference type="GO" id="GO:0005874">
    <property type="term" value="C:microtubule"/>
    <property type="evidence" value="ECO:0007669"/>
    <property type="project" value="TreeGrafter"/>
</dbReference>
<evidence type="ECO:0000313" key="4">
    <source>
        <dbReference type="Proteomes" id="UP000192578"/>
    </source>
</evidence>
<feature type="compositionally biased region" description="Polar residues" evidence="1">
    <location>
        <begin position="655"/>
        <end position="669"/>
    </location>
</feature>
<sequence>MPAYTAPDTIFSSPHKTCGSLSDNSCFSDDLNTDSPDILSQITSHASLTLSRVYGVQSQQLSDNHLVMIPVSEGSPKKPLKTIQNDDDEEHNKRPLPSAPPLSNHESPPNNIDKKGRRIGGKNQQELQKQAEDIVRNLIAPQSQVRTKDAPIVAERGGSLAGSHSVSHPMEESQVSKNQFLRIASPGLRLNEAEFLPTNSVVVEEFHQLSSALYAVPGPPHHYLPNDFYDHNAPIHYLTAAVCDVFHHEFEPEAVQQGEAFLSSINTKWTDPGLTDSTMSLAAASSPSGQSVQPKPPVELTRPSPAAEEAWPTPTVVPEILKKPEDSPVERKDGPTRKPKDLPSPPAVLNVKTSRTTKKFAKLVTPHDEHPEKRAEVLSRKPVTRPLGPEGEAKAQTVQSQHHGSKGRDSQPVLPQSQHRVSNGATRTFQSPPLLAKDQDSQPDLPQSQHRVSDGQAKVLEILPTAKAEVEVVKTGGRADSKHRQLEDGSRTRSQLRRLRGRKSELKIPHRGSQGKDASADGEPKAQIPHPPSEPKVERKSDSESNQRHRDSADPPQAVLVPTAHQRHFFAKEARPKLCNDAALHSASKKKSGQPDGSVNQKKDQREEPRGRQEPSGRKPKESGGNPKKAGDDGRKGSERSSKSSRDYPPMTDAPTVSQSLSQRTSEASTLDRDYTFHKSRVWPGIVTMSLERTLPQAKKMVIFNNENPTGAGHKFVLSNHAYHNWDQVLDDWTMRVQPSSSGLVFRNGDVICSSIRVMLKGYDLYNMDRVMDAIGQKVRPTNGGVRSLMTLTGKPINHVKDLVPSGFYVALGFVERFIKDVQYRVNGAHEEFIKPIIRPNIQKRIFRAPARDVRQYPISNLLQMSDTSLVNHGFLPKKWKKSLATSVHSSLEVGHSGPDYVSPDSQTSIVEPSTKAPVNDLITETVHEVARELERSVHEMKSLNEIQI</sequence>
<feature type="compositionally biased region" description="Polar residues" evidence="1">
    <location>
        <begin position="276"/>
        <end position="293"/>
    </location>
</feature>
<dbReference type="Proteomes" id="UP000192578">
    <property type="component" value="Unassembled WGS sequence"/>
</dbReference>
<feature type="compositionally biased region" description="Basic and acidic residues" evidence="1">
    <location>
        <begin position="601"/>
        <end position="622"/>
    </location>
</feature>
<name>A0A1W0X0P2_HYPEX</name>
<dbReference type="AlphaFoldDB" id="A0A1W0X0P2"/>
<dbReference type="Pfam" id="PF03607">
    <property type="entry name" value="DCX"/>
    <property type="match status" value="1"/>
</dbReference>
<proteinExistence type="predicted"/>
<feature type="compositionally biased region" description="Polar residues" evidence="1">
    <location>
        <begin position="413"/>
        <end position="431"/>
    </location>
</feature>
<keyword evidence="4" id="KW-1185">Reference proteome</keyword>
<comment type="caution">
    <text evidence="3">The sequence shown here is derived from an EMBL/GenBank/DDBJ whole genome shotgun (WGS) entry which is preliminary data.</text>
</comment>
<evidence type="ECO:0000259" key="2">
    <source>
        <dbReference type="PROSITE" id="PS50309"/>
    </source>
</evidence>
<feature type="region of interest" description="Disordered" evidence="1">
    <location>
        <begin position="68"/>
        <end position="125"/>
    </location>
</feature>
<accession>A0A1W0X0P2</accession>
<dbReference type="GO" id="GO:0035556">
    <property type="term" value="P:intracellular signal transduction"/>
    <property type="evidence" value="ECO:0007669"/>
    <property type="project" value="InterPro"/>
</dbReference>
<protein>
    <recommendedName>
        <fullName evidence="2">Doublecortin domain-containing protein</fullName>
    </recommendedName>
</protein>
<evidence type="ECO:0000313" key="3">
    <source>
        <dbReference type="EMBL" id="OQV20862.1"/>
    </source>
</evidence>
<dbReference type="PANTHER" id="PTHR23004">
    <property type="entry name" value="DOUBLECORTIN DOMAIN CONTAINING 2"/>
    <property type="match status" value="1"/>
</dbReference>
<dbReference type="PROSITE" id="PS50309">
    <property type="entry name" value="DC"/>
    <property type="match status" value="1"/>
</dbReference>
<feature type="region of interest" description="Disordered" evidence="1">
    <location>
        <begin position="276"/>
        <end position="672"/>
    </location>
</feature>
<feature type="domain" description="Doublecortin" evidence="2">
    <location>
        <begin position="745"/>
        <end position="813"/>
    </location>
</feature>
<feature type="compositionally biased region" description="Basic and acidic residues" evidence="1">
    <location>
        <begin position="629"/>
        <end position="646"/>
    </location>
</feature>
<evidence type="ECO:0000256" key="1">
    <source>
        <dbReference type="SAM" id="MobiDB-lite"/>
    </source>
</evidence>
<dbReference type="PANTHER" id="PTHR23004:SF11">
    <property type="entry name" value="PROTEIN RPI-1"/>
    <property type="match status" value="1"/>
</dbReference>
<feature type="compositionally biased region" description="Basic and acidic residues" evidence="1">
    <location>
        <begin position="365"/>
        <end position="379"/>
    </location>
</feature>